<dbReference type="InterPro" id="IPR018448">
    <property type="entry name" value="TatB"/>
</dbReference>
<dbReference type="OrthoDB" id="9816005at2"/>
<comment type="subunit">
    <text evidence="9">The Tat system comprises two distinct complexes: a TatABC complex, containing multiple copies of TatA, TatB and TatC subunits, and a separate TatA complex, containing only TatA subunits. Substrates initially bind to the TatABC complex, which probably triggers association of the separate TatA complex to form the active translocon.</text>
</comment>
<evidence type="ECO:0000256" key="3">
    <source>
        <dbReference type="ARBA" id="ARBA00022475"/>
    </source>
</evidence>
<dbReference type="Gene3D" id="1.20.5.3310">
    <property type="match status" value="1"/>
</dbReference>
<keyword evidence="2 9" id="KW-0813">Transport</keyword>
<evidence type="ECO:0000256" key="1">
    <source>
        <dbReference type="ARBA" id="ARBA00004167"/>
    </source>
</evidence>
<keyword evidence="4 9" id="KW-0812">Transmembrane</keyword>
<evidence type="ECO:0000256" key="10">
    <source>
        <dbReference type="SAM" id="MobiDB-lite"/>
    </source>
</evidence>
<protein>
    <recommendedName>
        <fullName evidence="9">Sec-independent protein translocase protein TatB</fullName>
    </recommendedName>
</protein>
<dbReference type="Pfam" id="PF02416">
    <property type="entry name" value="TatA_B_E"/>
    <property type="match status" value="1"/>
</dbReference>
<keyword evidence="8 9" id="KW-0472">Membrane</keyword>
<keyword evidence="6 9" id="KW-1133">Transmembrane helix</keyword>
<proteinExistence type="inferred from homology"/>
<comment type="similarity">
    <text evidence="9">Belongs to the TatB family.</text>
</comment>
<dbReference type="GO" id="GO:0033281">
    <property type="term" value="C:TAT protein transport complex"/>
    <property type="evidence" value="ECO:0007669"/>
    <property type="project" value="UniProtKB-UniRule"/>
</dbReference>
<dbReference type="NCBIfam" id="TIGR01410">
    <property type="entry name" value="tatB"/>
    <property type="match status" value="1"/>
</dbReference>
<evidence type="ECO:0000256" key="9">
    <source>
        <dbReference type="HAMAP-Rule" id="MF_00237"/>
    </source>
</evidence>
<name>A0A4R2ICB3_9GAMM</name>
<evidence type="ECO:0000256" key="2">
    <source>
        <dbReference type="ARBA" id="ARBA00022448"/>
    </source>
</evidence>
<dbReference type="HAMAP" id="MF_00237">
    <property type="entry name" value="TatB"/>
    <property type="match status" value="1"/>
</dbReference>
<keyword evidence="5 9" id="KW-0653">Protein transport</keyword>
<evidence type="ECO:0000256" key="7">
    <source>
        <dbReference type="ARBA" id="ARBA00023010"/>
    </source>
</evidence>
<dbReference type="PRINTS" id="PR01506">
    <property type="entry name" value="TATBPROTEIN"/>
</dbReference>
<dbReference type="Proteomes" id="UP000294862">
    <property type="component" value="Unassembled WGS sequence"/>
</dbReference>
<dbReference type="InterPro" id="IPR003369">
    <property type="entry name" value="TatA/B/E"/>
</dbReference>
<dbReference type="GO" id="GO:0008320">
    <property type="term" value="F:protein transmembrane transporter activity"/>
    <property type="evidence" value="ECO:0007669"/>
    <property type="project" value="UniProtKB-UniRule"/>
</dbReference>
<feature type="compositionally biased region" description="Pro residues" evidence="10">
    <location>
        <begin position="89"/>
        <end position="98"/>
    </location>
</feature>
<feature type="region of interest" description="Disordered" evidence="10">
    <location>
        <begin position="81"/>
        <end position="104"/>
    </location>
</feature>
<keyword evidence="12" id="KW-1185">Reference proteome</keyword>
<dbReference type="GO" id="GO:0043953">
    <property type="term" value="P:protein transport by the Tat complex"/>
    <property type="evidence" value="ECO:0007669"/>
    <property type="project" value="UniProtKB-UniRule"/>
</dbReference>
<comment type="caution">
    <text evidence="11">The sequence shown here is derived from an EMBL/GenBank/DDBJ whole genome shotgun (WGS) entry which is preliminary data.</text>
</comment>
<evidence type="ECO:0000313" key="11">
    <source>
        <dbReference type="EMBL" id="TCO41138.1"/>
    </source>
</evidence>
<keyword evidence="7 9" id="KW-0811">Translocation</keyword>
<dbReference type="EMBL" id="SLWQ01000003">
    <property type="protein sequence ID" value="TCO41138.1"/>
    <property type="molecule type" value="Genomic_DNA"/>
</dbReference>
<organism evidence="11 12">
    <name type="scientific">Dokdonella fugitiva</name>
    <dbReference type="NCBI Taxonomy" id="328517"/>
    <lineage>
        <taxon>Bacteria</taxon>
        <taxon>Pseudomonadati</taxon>
        <taxon>Pseudomonadota</taxon>
        <taxon>Gammaproteobacteria</taxon>
        <taxon>Lysobacterales</taxon>
        <taxon>Rhodanobacteraceae</taxon>
        <taxon>Dokdonella</taxon>
    </lineage>
</organism>
<keyword evidence="3 9" id="KW-1003">Cell membrane</keyword>
<gene>
    <name evidence="9" type="primary">tatB</name>
    <name evidence="11" type="ORF">EV148_10357</name>
</gene>
<evidence type="ECO:0000256" key="4">
    <source>
        <dbReference type="ARBA" id="ARBA00022692"/>
    </source>
</evidence>
<dbReference type="PANTHER" id="PTHR33162">
    <property type="entry name" value="SEC-INDEPENDENT PROTEIN TRANSLOCASE PROTEIN TATA, CHLOROPLASTIC"/>
    <property type="match status" value="1"/>
</dbReference>
<dbReference type="AlphaFoldDB" id="A0A4R2ICB3"/>
<evidence type="ECO:0000256" key="6">
    <source>
        <dbReference type="ARBA" id="ARBA00022989"/>
    </source>
</evidence>
<comment type="subcellular location">
    <subcellularLocation>
        <location evidence="9">Cell membrane</location>
        <topology evidence="9">Single-pass membrane protein</topology>
    </subcellularLocation>
    <subcellularLocation>
        <location evidence="1">Membrane</location>
        <topology evidence="1">Single-pass membrane protein</topology>
    </subcellularLocation>
</comment>
<evidence type="ECO:0000256" key="5">
    <source>
        <dbReference type="ARBA" id="ARBA00022927"/>
    </source>
</evidence>
<sequence length="104" mass="11223">MFDVGFSEIALVAVVALLVLGPERLPRVARTAGALVRRARASWQNVRSEIERELAAEDLRKSIDEARRAADVRADVHATAADVEAAVRTPPPTTPPAAPTDERT</sequence>
<dbReference type="PANTHER" id="PTHR33162:SF1">
    <property type="entry name" value="SEC-INDEPENDENT PROTEIN TRANSLOCASE PROTEIN TATA, CHLOROPLASTIC"/>
    <property type="match status" value="1"/>
</dbReference>
<comment type="function">
    <text evidence="9">Part of the twin-arginine translocation (Tat) system that transports large folded proteins containing a characteristic twin-arginine motif in their signal peptide across membranes. Together with TatC, TatB is part of a receptor directly interacting with Tat signal peptides. TatB may form an oligomeric binding site that transiently accommodates folded Tat precursor proteins before their translocation.</text>
</comment>
<evidence type="ECO:0000313" key="12">
    <source>
        <dbReference type="Proteomes" id="UP000294862"/>
    </source>
</evidence>
<reference evidence="11 12" key="1">
    <citation type="journal article" date="2015" name="Stand. Genomic Sci.">
        <title>Genomic Encyclopedia of Bacterial and Archaeal Type Strains, Phase III: the genomes of soil and plant-associated and newly described type strains.</title>
        <authorList>
            <person name="Whitman W.B."/>
            <person name="Woyke T."/>
            <person name="Klenk H.P."/>
            <person name="Zhou Y."/>
            <person name="Lilburn T.G."/>
            <person name="Beck B.J."/>
            <person name="De Vos P."/>
            <person name="Vandamme P."/>
            <person name="Eisen J.A."/>
            <person name="Garrity G."/>
            <person name="Hugenholtz P."/>
            <person name="Kyrpides N.C."/>
        </authorList>
    </citation>
    <scope>NUCLEOTIDE SEQUENCE [LARGE SCALE GENOMIC DNA]</scope>
    <source>
        <strain evidence="11 12">A3</strain>
    </source>
</reference>
<accession>A0A4R2ICB3</accession>
<dbReference type="RefSeq" id="WP_131995728.1">
    <property type="nucleotide sequence ID" value="NZ_JACGXM010000012.1"/>
</dbReference>
<evidence type="ECO:0000256" key="8">
    <source>
        <dbReference type="ARBA" id="ARBA00023136"/>
    </source>
</evidence>